<proteinExistence type="predicted"/>
<name>A0A8X6L9X9_TRICU</name>
<dbReference type="AlphaFoldDB" id="A0A8X6L9X9"/>
<dbReference type="Proteomes" id="UP000887116">
    <property type="component" value="Unassembled WGS sequence"/>
</dbReference>
<protein>
    <submittedName>
        <fullName evidence="1">Uncharacterized protein</fullName>
    </submittedName>
</protein>
<evidence type="ECO:0000313" key="2">
    <source>
        <dbReference type="Proteomes" id="UP000887116"/>
    </source>
</evidence>
<keyword evidence="2" id="KW-1185">Reference proteome</keyword>
<comment type="caution">
    <text evidence="1">The sequence shown here is derived from an EMBL/GenBank/DDBJ whole genome shotgun (WGS) entry which is preliminary data.</text>
</comment>
<dbReference type="EMBL" id="BMAO01015474">
    <property type="protein sequence ID" value="GFR01945.1"/>
    <property type="molecule type" value="Genomic_DNA"/>
</dbReference>
<gene>
    <name evidence="1" type="ORF">TNCT_106471</name>
</gene>
<accession>A0A8X6L9X9</accession>
<reference evidence="1" key="1">
    <citation type="submission" date="2020-07" db="EMBL/GenBank/DDBJ databases">
        <title>Multicomponent nature underlies the extraordinary mechanical properties of spider dragline silk.</title>
        <authorList>
            <person name="Kono N."/>
            <person name="Nakamura H."/>
            <person name="Mori M."/>
            <person name="Yoshida Y."/>
            <person name="Ohtoshi R."/>
            <person name="Malay A.D."/>
            <person name="Moran D.A.P."/>
            <person name="Tomita M."/>
            <person name="Numata K."/>
            <person name="Arakawa K."/>
        </authorList>
    </citation>
    <scope>NUCLEOTIDE SEQUENCE</scope>
</reference>
<organism evidence="1 2">
    <name type="scientific">Trichonephila clavata</name>
    <name type="common">Joro spider</name>
    <name type="synonym">Nephila clavata</name>
    <dbReference type="NCBI Taxonomy" id="2740835"/>
    <lineage>
        <taxon>Eukaryota</taxon>
        <taxon>Metazoa</taxon>
        <taxon>Ecdysozoa</taxon>
        <taxon>Arthropoda</taxon>
        <taxon>Chelicerata</taxon>
        <taxon>Arachnida</taxon>
        <taxon>Araneae</taxon>
        <taxon>Araneomorphae</taxon>
        <taxon>Entelegynae</taxon>
        <taxon>Araneoidea</taxon>
        <taxon>Nephilidae</taxon>
        <taxon>Trichonephila</taxon>
    </lineage>
</organism>
<sequence length="92" mass="10386">MKHIPFEFAQNLSCSFSSVRARVMVQKNNSITQKAVTFILDGSFQFLQRATVNFGIYCCSTCHGCDKQDSSSIPKYGYHQLPIRQSLTGFPQ</sequence>
<evidence type="ECO:0000313" key="1">
    <source>
        <dbReference type="EMBL" id="GFR01945.1"/>
    </source>
</evidence>